<keyword evidence="2" id="KW-0560">Oxidoreductase</keyword>
<gene>
    <name evidence="4" type="ORF">E6K72_06825</name>
</gene>
<comment type="caution">
    <text evidence="4">The sequence shown here is derived from an EMBL/GenBank/DDBJ whole genome shotgun (WGS) entry which is preliminary data.</text>
</comment>
<evidence type="ECO:0000313" key="5">
    <source>
        <dbReference type="Proteomes" id="UP000317716"/>
    </source>
</evidence>
<protein>
    <recommendedName>
        <fullName evidence="3">FAD/NAD(P)-binding domain-containing protein</fullName>
    </recommendedName>
</protein>
<keyword evidence="1" id="KW-0285">Flavoprotein</keyword>
<dbReference type="Gene3D" id="3.50.50.60">
    <property type="entry name" value="FAD/NAD(P)-binding domain"/>
    <property type="match status" value="2"/>
</dbReference>
<evidence type="ECO:0000256" key="2">
    <source>
        <dbReference type="ARBA" id="ARBA00023002"/>
    </source>
</evidence>
<proteinExistence type="predicted"/>
<dbReference type="InterPro" id="IPR023753">
    <property type="entry name" value="FAD/NAD-binding_dom"/>
</dbReference>
<reference evidence="4 5" key="1">
    <citation type="journal article" date="2019" name="Nat. Microbiol.">
        <title>Mediterranean grassland soil C-N compound turnover is dependent on rainfall and depth, and is mediated by genomically divergent microorganisms.</title>
        <authorList>
            <person name="Diamond S."/>
            <person name="Andeer P.F."/>
            <person name="Li Z."/>
            <person name="Crits-Christoph A."/>
            <person name="Burstein D."/>
            <person name="Anantharaman K."/>
            <person name="Lane K.R."/>
            <person name="Thomas B.C."/>
            <person name="Pan C."/>
            <person name="Northen T.R."/>
            <person name="Banfield J.F."/>
        </authorList>
    </citation>
    <scope>NUCLEOTIDE SEQUENCE [LARGE SCALE GENOMIC DNA]</scope>
    <source>
        <strain evidence="4">WS_2</strain>
    </source>
</reference>
<evidence type="ECO:0000259" key="3">
    <source>
        <dbReference type="Pfam" id="PF07992"/>
    </source>
</evidence>
<dbReference type="SUPFAM" id="SSF51905">
    <property type="entry name" value="FAD/NAD(P)-binding domain"/>
    <property type="match status" value="1"/>
</dbReference>
<evidence type="ECO:0000256" key="1">
    <source>
        <dbReference type="ARBA" id="ARBA00022630"/>
    </source>
</evidence>
<dbReference type="EMBL" id="VBOS01000231">
    <property type="protein sequence ID" value="TMQ55145.1"/>
    <property type="molecule type" value="Genomic_DNA"/>
</dbReference>
<dbReference type="Proteomes" id="UP000317716">
    <property type="component" value="Unassembled WGS sequence"/>
</dbReference>
<name>A0A538SUV6_UNCEI</name>
<dbReference type="PRINTS" id="PR00368">
    <property type="entry name" value="FADPNR"/>
</dbReference>
<dbReference type="GO" id="GO:0016491">
    <property type="term" value="F:oxidoreductase activity"/>
    <property type="evidence" value="ECO:0007669"/>
    <property type="project" value="UniProtKB-KW"/>
</dbReference>
<dbReference type="PANTHER" id="PTHR48105">
    <property type="entry name" value="THIOREDOXIN REDUCTASE 1-RELATED-RELATED"/>
    <property type="match status" value="1"/>
</dbReference>
<accession>A0A538SUV6</accession>
<feature type="non-terminal residue" evidence="4">
    <location>
        <position position="1"/>
    </location>
</feature>
<organism evidence="4 5">
    <name type="scientific">Eiseniibacteriota bacterium</name>
    <dbReference type="NCBI Taxonomy" id="2212470"/>
    <lineage>
        <taxon>Bacteria</taxon>
        <taxon>Candidatus Eiseniibacteriota</taxon>
    </lineage>
</organism>
<evidence type="ECO:0000313" key="4">
    <source>
        <dbReference type="EMBL" id="TMQ55145.1"/>
    </source>
</evidence>
<sequence>LTAVGCTVTLAVRRAPRARAEFRARVAADPRIDVRKRTRVTAAIGGARLEAVRLAGPSGEEEVYAAGLVIKIGVIPNTEWCRRTLAQGTEGFLEVDASLAASRPRVWAAGDVTRPARLSIAVAIGQGALAAAAIRAALSDSA</sequence>
<dbReference type="InterPro" id="IPR050097">
    <property type="entry name" value="Ferredoxin-NADP_redctase_2"/>
</dbReference>
<dbReference type="Pfam" id="PF07992">
    <property type="entry name" value="Pyr_redox_2"/>
    <property type="match status" value="1"/>
</dbReference>
<dbReference type="AlphaFoldDB" id="A0A538SUV6"/>
<dbReference type="InterPro" id="IPR036188">
    <property type="entry name" value="FAD/NAD-bd_sf"/>
</dbReference>
<feature type="domain" description="FAD/NAD(P)-binding" evidence="3">
    <location>
        <begin position="17"/>
        <end position="127"/>
    </location>
</feature>